<dbReference type="EMBL" id="KB469301">
    <property type="protein sequence ID" value="EPQ55621.1"/>
    <property type="molecule type" value="Genomic_DNA"/>
</dbReference>
<evidence type="ECO:0000256" key="1">
    <source>
        <dbReference type="SAM" id="MobiDB-lite"/>
    </source>
</evidence>
<dbReference type="AlphaFoldDB" id="S7Q6C9"/>
<sequence length="266" mass="29280">MLDSLSPVTYFEDNRYHYATSYAIAVKAAATAAPTFCMAYKTAGYIQDLEEEYRGKDVANVSNMLGEWDTGSQECRCHEVAPYDDWEELFGAYYATSSSEDEDEAWDASSYSSGCDPIDGDLIVLHASDSCSVPHIILTPAPPQDPFVGYANYVNARMPQDPSYLTTPEIRCTYSRLDEDDVDCGELLEESEDDESADEDCSGWEEESTPRNCVSRSRVDGVKGLPDWDIGLVTVSVAPVDFEDEAGLPSGSAGTHTHARWIASTY</sequence>
<dbReference type="GeneID" id="19309457"/>
<organism evidence="2 3">
    <name type="scientific">Gloeophyllum trabeum (strain ATCC 11539 / FP-39264 / Madison 617)</name>
    <name type="common">Brown rot fungus</name>
    <dbReference type="NCBI Taxonomy" id="670483"/>
    <lineage>
        <taxon>Eukaryota</taxon>
        <taxon>Fungi</taxon>
        <taxon>Dikarya</taxon>
        <taxon>Basidiomycota</taxon>
        <taxon>Agaricomycotina</taxon>
        <taxon>Agaricomycetes</taxon>
        <taxon>Gloeophyllales</taxon>
        <taxon>Gloeophyllaceae</taxon>
        <taxon>Gloeophyllum</taxon>
    </lineage>
</organism>
<name>S7Q6C9_GLOTA</name>
<dbReference type="RefSeq" id="XP_007865691.1">
    <property type="nucleotide sequence ID" value="XM_007867500.1"/>
</dbReference>
<proteinExistence type="predicted"/>
<evidence type="ECO:0000313" key="3">
    <source>
        <dbReference type="Proteomes" id="UP000030669"/>
    </source>
</evidence>
<dbReference type="KEGG" id="gtr:GLOTRDRAFT_93219"/>
<dbReference type="HOGENOM" id="CLU_1046028_0_0_1"/>
<evidence type="ECO:0000313" key="2">
    <source>
        <dbReference type="EMBL" id="EPQ55621.1"/>
    </source>
</evidence>
<feature type="compositionally biased region" description="Acidic residues" evidence="1">
    <location>
        <begin position="189"/>
        <end position="207"/>
    </location>
</feature>
<reference evidence="2 3" key="1">
    <citation type="journal article" date="2012" name="Science">
        <title>The Paleozoic origin of enzymatic lignin decomposition reconstructed from 31 fungal genomes.</title>
        <authorList>
            <person name="Floudas D."/>
            <person name="Binder M."/>
            <person name="Riley R."/>
            <person name="Barry K."/>
            <person name="Blanchette R.A."/>
            <person name="Henrissat B."/>
            <person name="Martinez A.T."/>
            <person name="Otillar R."/>
            <person name="Spatafora J.W."/>
            <person name="Yadav J.S."/>
            <person name="Aerts A."/>
            <person name="Benoit I."/>
            <person name="Boyd A."/>
            <person name="Carlson A."/>
            <person name="Copeland A."/>
            <person name="Coutinho P.M."/>
            <person name="de Vries R.P."/>
            <person name="Ferreira P."/>
            <person name="Findley K."/>
            <person name="Foster B."/>
            <person name="Gaskell J."/>
            <person name="Glotzer D."/>
            <person name="Gorecki P."/>
            <person name="Heitman J."/>
            <person name="Hesse C."/>
            <person name="Hori C."/>
            <person name="Igarashi K."/>
            <person name="Jurgens J.A."/>
            <person name="Kallen N."/>
            <person name="Kersten P."/>
            <person name="Kohler A."/>
            <person name="Kuees U."/>
            <person name="Kumar T.K.A."/>
            <person name="Kuo A."/>
            <person name="LaButti K."/>
            <person name="Larrondo L.F."/>
            <person name="Lindquist E."/>
            <person name="Ling A."/>
            <person name="Lombard V."/>
            <person name="Lucas S."/>
            <person name="Lundell T."/>
            <person name="Martin R."/>
            <person name="McLaughlin D.J."/>
            <person name="Morgenstern I."/>
            <person name="Morin E."/>
            <person name="Murat C."/>
            <person name="Nagy L.G."/>
            <person name="Nolan M."/>
            <person name="Ohm R.A."/>
            <person name="Patyshakuliyeva A."/>
            <person name="Rokas A."/>
            <person name="Ruiz-Duenas F.J."/>
            <person name="Sabat G."/>
            <person name="Salamov A."/>
            <person name="Samejima M."/>
            <person name="Schmutz J."/>
            <person name="Slot J.C."/>
            <person name="St John F."/>
            <person name="Stenlid J."/>
            <person name="Sun H."/>
            <person name="Sun S."/>
            <person name="Syed K."/>
            <person name="Tsang A."/>
            <person name="Wiebenga A."/>
            <person name="Young D."/>
            <person name="Pisabarro A."/>
            <person name="Eastwood D.C."/>
            <person name="Martin F."/>
            <person name="Cullen D."/>
            <person name="Grigoriev I.V."/>
            <person name="Hibbett D.S."/>
        </authorList>
    </citation>
    <scope>NUCLEOTIDE SEQUENCE [LARGE SCALE GENOMIC DNA]</scope>
    <source>
        <strain evidence="2 3">ATCC 11539</strain>
    </source>
</reference>
<feature type="region of interest" description="Disordered" evidence="1">
    <location>
        <begin position="189"/>
        <end position="212"/>
    </location>
</feature>
<gene>
    <name evidence="2" type="ORF">GLOTRDRAFT_93219</name>
</gene>
<protein>
    <submittedName>
        <fullName evidence="2">Uncharacterized protein</fullName>
    </submittedName>
</protein>
<accession>S7Q6C9</accession>
<dbReference type="Proteomes" id="UP000030669">
    <property type="component" value="Unassembled WGS sequence"/>
</dbReference>
<keyword evidence="3" id="KW-1185">Reference proteome</keyword>
<dbReference type="OrthoDB" id="2649950at2759"/>